<feature type="transmembrane region" description="Helical" evidence="7">
    <location>
        <begin position="12"/>
        <end position="29"/>
    </location>
</feature>
<dbReference type="SUPFAM" id="SSF48264">
    <property type="entry name" value="Cytochrome P450"/>
    <property type="match status" value="1"/>
</dbReference>
<comment type="similarity">
    <text evidence="1">Belongs to the cytochrome P450 family.</text>
</comment>
<accession>A0AAD8RTK6</accession>
<name>A0AAD8RTK6_LOLMU</name>
<feature type="region of interest" description="Disordered" evidence="6">
    <location>
        <begin position="148"/>
        <end position="181"/>
    </location>
</feature>
<dbReference type="GO" id="GO:0020037">
    <property type="term" value="F:heme binding"/>
    <property type="evidence" value="ECO:0007669"/>
    <property type="project" value="InterPro"/>
</dbReference>
<keyword evidence="2" id="KW-0349">Heme</keyword>
<dbReference type="PANTHER" id="PTHR47944">
    <property type="entry name" value="CYTOCHROME P450 98A9"/>
    <property type="match status" value="1"/>
</dbReference>
<evidence type="ECO:0000313" key="9">
    <source>
        <dbReference type="Proteomes" id="UP001231189"/>
    </source>
</evidence>
<keyword evidence="7" id="KW-1133">Transmembrane helix</keyword>
<keyword evidence="3" id="KW-0479">Metal-binding</keyword>
<comment type="caution">
    <text evidence="8">The sequence shown here is derived from an EMBL/GenBank/DDBJ whole genome shotgun (WGS) entry which is preliminary data.</text>
</comment>
<feature type="compositionally biased region" description="Low complexity" evidence="6">
    <location>
        <begin position="162"/>
        <end position="181"/>
    </location>
</feature>
<keyword evidence="7" id="KW-0812">Transmembrane</keyword>
<keyword evidence="9" id="KW-1185">Reference proteome</keyword>
<dbReference type="Proteomes" id="UP001231189">
    <property type="component" value="Unassembled WGS sequence"/>
</dbReference>
<protein>
    <recommendedName>
        <fullName evidence="10">Cytochrome P450</fullName>
    </recommendedName>
</protein>
<organism evidence="8 9">
    <name type="scientific">Lolium multiflorum</name>
    <name type="common">Italian ryegrass</name>
    <name type="synonym">Lolium perenne subsp. multiflorum</name>
    <dbReference type="NCBI Taxonomy" id="4521"/>
    <lineage>
        <taxon>Eukaryota</taxon>
        <taxon>Viridiplantae</taxon>
        <taxon>Streptophyta</taxon>
        <taxon>Embryophyta</taxon>
        <taxon>Tracheophyta</taxon>
        <taxon>Spermatophyta</taxon>
        <taxon>Magnoliopsida</taxon>
        <taxon>Liliopsida</taxon>
        <taxon>Poales</taxon>
        <taxon>Poaceae</taxon>
        <taxon>BOP clade</taxon>
        <taxon>Pooideae</taxon>
        <taxon>Poodae</taxon>
        <taxon>Poeae</taxon>
        <taxon>Poeae Chloroplast Group 2 (Poeae type)</taxon>
        <taxon>Loliodinae</taxon>
        <taxon>Loliinae</taxon>
        <taxon>Lolium</taxon>
    </lineage>
</organism>
<evidence type="ECO:0000256" key="3">
    <source>
        <dbReference type="ARBA" id="ARBA00022723"/>
    </source>
</evidence>
<dbReference type="AlphaFoldDB" id="A0AAD8RTK6"/>
<dbReference type="InterPro" id="IPR036396">
    <property type="entry name" value="Cyt_P450_sf"/>
</dbReference>
<evidence type="ECO:0000256" key="4">
    <source>
        <dbReference type="ARBA" id="ARBA00023002"/>
    </source>
</evidence>
<reference evidence="8" key="1">
    <citation type="submission" date="2023-07" db="EMBL/GenBank/DDBJ databases">
        <title>A chromosome-level genome assembly of Lolium multiflorum.</title>
        <authorList>
            <person name="Chen Y."/>
            <person name="Copetti D."/>
            <person name="Kolliker R."/>
            <person name="Studer B."/>
        </authorList>
    </citation>
    <scope>NUCLEOTIDE SEQUENCE</scope>
    <source>
        <strain evidence="8">02402/16</strain>
        <tissue evidence="8">Leaf</tissue>
    </source>
</reference>
<evidence type="ECO:0000256" key="2">
    <source>
        <dbReference type="ARBA" id="ARBA00022617"/>
    </source>
</evidence>
<dbReference type="PANTHER" id="PTHR47944:SF19">
    <property type="entry name" value="CYTOCHROME P450 77A4"/>
    <property type="match status" value="1"/>
</dbReference>
<evidence type="ECO:0000256" key="7">
    <source>
        <dbReference type="SAM" id="Phobius"/>
    </source>
</evidence>
<dbReference type="GO" id="GO:0004497">
    <property type="term" value="F:monooxygenase activity"/>
    <property type="evidence" value="ECO:0007669"/>
    <property type="project" value="InterPro"/>
</dbReference>
<sequence length="181" mass="19900">MELTSCSWQSLLLFITLSLCLAASLIFLLNSPRRRSKSLPPGPPALLFLAKFLALRQSIFDLPQILRELHARHGPVISVRLFRPLVFVSDRHLAHRVLVQSGVTFADRPQVFEPGHLFTSGARNINAAPYGPYWRLVRPTSPPRCCTRPVSACSRRRGGGHATRSSTTSSQPAAAARGPSP</sequence>
<dbReference type="EMBL" id="JAUUTY010000005">
    <property type="protein sequence ID" value="KAK1629666.1"/>
    <property type="molecule type" value="Genomic_DNA"/>
</dbReference>
<keyword evidence="5" id="KW-0408">Iron</keyword>
<gene>
    <name evidence="8" type="ORF">QYE76_003981</name>
</gene>
<dbReference type="InterPro" id="IPR001128">
    <property type="entry name" value="Cyt_P450"/>
</dbReference>
<evidence type="ECO:0000256" key="5">
    <source>
        <dbReference type="ARBA" id="ARBA00023004"/>
    </source>
</evidence>
<proteinExistence type="inferred from homology"/>
<dbReference type="Gene3D" id="1.10.630.10">
    <property type="entry name" value="Cytochrome P450"/>
    <property type="match status" value="1"/>
</dbReference>
<evidence type="ECO:0000256" key="6">
    <source>
        <dbReference type="SAM" id="MobiDB-lite"/>
    </source>
</evidence>
<dbReference type="GO" id="GO:0005506">
    <property type="term" value="F:iron ion binding"/>
    <property type="evidence" value="ECO:0007669"/>
    <property type="project" value="InterPro"/>
</dbReference>
<evidence type="ECO:0000313" key="8">
    <source>
        <dbReference type="EMBL" id="KAK1629666.1"/>
    </source>
</evidence>
<dbReference type="Pfam" id="PF00067">
    <property type="entry name" value="p450"/>
    <property type="match status" value="1"/>
</dbReference>
<evidence type="ECO:0008006" key="10">
    <source>
        <dbReference type="Google" id="ProtNLM"/>
    </source>
</evidence>
<keyword evidence="7" id="KW-0472">Membrane</keyword>
<dbReference type="GO" id="GO:0016705">
    <property type="term" value="F:oxidoreductase activity, acting on paired donors, with incorporation or reduction of molecular oxygen"/>
    <property type="evidence" value="ECO:0007669"/>
    <property type="project" value="InterPro"/>
</dbReference>
<keyword evidence="4" id="KW-0560">Oxidoreductase</keyword>
<evidence type="ECO:0000256" key="1">
    <source>
        <dbReference type="ARBA" id="ARBA00010617"/>
    </source>
</evidence>